<dbReference type="KEGG" id="phr:C6569_05405"/>
<dbReference type="AlphaFoldDB" id="A0A2S0N8Q1"/>
<accession>A0A2S0N8Q1</accession>
<feature type="domain" description="Glyoxalase-like" evidence="1">
    <location>
        <begin position="13"/>
        <end position="194"/>
    </location>
</feature>
<name>A0A2S0N8Q1_9HYPH</name>
<dbReference type="SUPFAM" id="SSF54593">
    <property type="entry name" value="Glyoxalase/Bleomycin resistance protein/Dihydroxybiphenyl dioxygenase"/>
    <property type="match status" value="1"/>
</dbReference>
<evidence type="ECO:0000313" key="3">
    <source>
        <dbReference type="Proteomes" id="UP000237889"/>
    </source>
</evidence>
<sequence>MTTQSAVPVITAIDHLLTYVADGAAAADTFRRLGFTLSPVSRIESMGITNQMVLFQDAVPGAANFIELMSVSDPDRLPPPMVALLGGEERAKSMVLSTADAFGCHTHLAAQQLPFAAPVHVRREWKLDDGTSVHPEFDVILPATAGLTFNACRYYNVEHYRRPDWTAHPNTVTGLDAVLAVAPDPGALAARFAGILQCPVRQQDGCLVVEAGGVALDIYGPEALAARYGLDAAAPAELPAYVGYRLRARDPAVVAGFASRAGMTPSPVKAGFTLPPAQMFGNLVEVTT</sequence>
<dbReference type="OrthoDB" id="9812467at2"/>
<dbReference type="EMBL" id="CP027668">
    <property type="protein sequence ID" value="AVO44544.1"/>
    <property type="molecule type" value="Genomic_DNA"/>
</dbReference>
<protein>
    <recommendedName>
        <fullName evidence="1">Glyoxalase-like domain-containing protein</fullName>
    </recommendedName>
</protein>
<dbReference type="InterPro" id="IPR025870">
    <property type="entry name" value="Glyoxalase-like_dom"/>
</dbReference>
<evidence type="ECO:0000313" key="2">
    <source>
        <dbReference type="EMBL" id="AVO44544.1"/>
    </source>
</evidence>
<evidence type="ECO:0000259" key="1">
    <source>
        <dbReference type="Pfam" id="PF13468"/>
    </source>
</evidence>
<organism evidence="2 3">
    <name type="scientific">Phreatobacter cathodiphilus</name>
    <dbReference type="NCBI Taxonomy" id="1868589"/>
    <lineage>
        <taxon>Bacteria</taxon>
        <taxon>Pseudomonadati</taxon>
        <taxon>Pseudomonadota</taxon>
        <taxon>Alphaproteobacteria</taxon>
        <taxon>Hyphomicrobiales</taxon>
        <taxon>Phreatobacteraceae</taxon>
        <taxon>Phreatobacter</taxon>
    </lineage>
</organism>
<dbReference type="Proteomes" id="UP000237889">
    <property type="component" value="Chromosome"/>
</dbReference>
<reference evidence="2 3" key="1">
    <citation type="submission" date="2018-03" db="EMBL/GenBank/DDBJ databases">
        <title>Genome sequencing of Phreatobacter sp.</title>
        <authorList>
            <person name="Kim S.-J."/>
            <person name="Heo J."/>
            <person name="Kwon S.-W."/>
        </authorList>
    </citation>
    <scope>NUCLEOTIDE SEQUENCE [LARGE SCALE GENOMIC DNA]</scope>
    <source>
        <strain evidence="2 3">S-12</strain>
    </source>
</reference>
<proteinExistence type="predicted"/>
<gene>
    <name evidence="2" type="ORF">C6569_05405</name>
</gene>
<dbReference type="Pfam" id="PF13468">
    <property type="entry name" value="Glyoxalase_3"/>
    <property type="match status" value="1"/>
</dbReference>
<keyword evidence="3" id="KW-1185">Reference proteome</keyword>
<dbReference type="RefSeq" id="WP_106747874.1">
    <property type="nucleotide sequence ID" value="NZ_CP027668.1"/>
</dbReference>
<dbReference type="InterPro" id="IPR029068">
    <property type="entry name" value="Glyas_Bleomycin-R_OHBP_Dase"/>
</dbReference>
<dbReference type="Gene3D" id="3.10.180.10">
    <property type="entry name" value="2,3-Dihydroxybiphenyl 1,2-Dioxygenase, domain 1"/>
    <property type="match status" value="1"/>
</dbReference>